<dbReference type="RefSeq" id="WP_042499012.1">
    <property type="nucleotide sequence ID" value="NZ_BBNQ01000028.1"/>
</dbReference>
<accession>A0A4R8MHZ2</accession>
<evidence type="ECO:0000313" key="3">
    <source>
        <dbReference type="EMBL" id="TDY64227.1"/>
    </source>
</evidence>
<protein>
    <recommendedName>
        <fullName evidence="7">Phage tail protein</fullName>
    </recommendedName>
</protein>
<reference evidence="3 6" key="2">
    <citation type="submission" date="2019-03" db="EMBL/GenBank/DDBJ databases">
        <title>Genomic Encyclopedia of Type Strains, Phase III (KMG-III): the genomes of soil and plant-associated and newly described type strains.</title>
        <authorList>
            <person name="Whitman W."/>
        </authorList>
    </citation>
    <scope>NUCLEOTIDE SEQUENCE [LARGE SCALE GENOMIC DNA]</scope>
    <source>
        <strain evidence="3 6">CECT 8301</strain>
    </source>
</reference>
<gene>
    <name evidence="3" type="ORF">DFQ06_1132</name>
    <name evidence="2" type="ORF">JCM19274_1149</name>
    <name evidence="1" type="ORF">JCM19300_2203</name>
</gene>
<dbReference type="EMBL" id="SORL01000007">
    <property type="protein sequence ID" value="TDY64227.1"/>
    <property type="molecule type" value="Genomic_DNA"/>
</dbReference>
<dbReference type="Proteomes" id="UP000029643">
    <property type="component" value="Unassembled WGS sequence"/>
</dbReference>
<name>A0A090WWC8_9FLAO</name>
<dbReference type="STRING" id="221126.SAMN04489722_101429"/>
<dbReference type="EMBL" id="BBNU01000011">
    <property type="protein sequence ID" value="GAL80523.1"/>
    <property type="molecule type" value="Genomic_DNA"/>
</dbReference>
<dbReference type="AlphaFoldDB" id="A0A090WWC8"/>
<proteinExistence type="predicted"/>
<comment type="caution">
    <text evidence="2">The sequence shown here is derived from an EMBL/GenBank/DDBJ whole genome shotgun (WGS) entry which is preliminary data.</text>
</comment>
<dbReference type="InterPro" id="IPR041408">
    <property type="entry name" value="Hcp_Tssd"/>
</dbReference>
<keyword evidence="6" id="KW-1185">Reference proteome</keyword>
<evidence type="ECO:0008006" key="7">
    <source>
        <dbReference type="Google" id="ProtNLM"/>
    </source>
</evidence>
<dbReference type="Proteomes" id="UP000029644">
    <property type="component" value="Unassembled WGS sequence"/>
</dbReference>
<dbReference type="GO" id="GO:0033104">
    <property type="term" value="C:type VI protein secretion system complex"/>
    <property type="evidence" value="ECO:0007669"/>
    <property type="project" value="InterPro"/>
</dbReference>
<evidence type="ECO:0000313" key="1">
    <source>
        <dbReference type="EMBL" id="GAL64974.1"/>
    </source>
</evidence>
<evidence type="ECO:0000313" key="4">
    <source>
        <dbReference type="Proteomes" id="UP000029643"/>
    </source>
</evidence>
<dbReference type="EMBL" id="BBNQ01000028">
    <property type="protein sequence ID" value="GAL64974.1"/>
    <property type="molecule type" value="Genomic_DNA"/>
</dbReference>
<evidence type="ECO:0000313" key="6">
    <source>
        <dbReference type="Proteomes" id="UP000294824"/>
    </source>
</evidence>
<dbReference type="OrthoDB" id="955509at2"/>
<accession>A0A090WWC8</accession>
<organism evidence="2 4">
    <name type="scientific">Algibacter lectus</name>
    <dbReference type="NCBI Taxonomy" id="221126"/>
    <lineage>
        <taxon>Bacteria</taxon>
        <taxon>Pseudomonadati</taxon>
        <taxon>Bacteroidota</taxon>
        <taxon>Flavobacteriia</taxon>
        <taxon>Flavobacteriales</taxon>
        <taxon>Flavobacteriaceae</taxon>
        <taxon>Algibacter</taxon>
    </lineage>
</organism>
<evidence type="ECO:0000313" key="5">
    <source>
        <dbReference type="Proteomes" id="UP000029644"/>
    </source>
</evidence>
<sequence length="129" mass="14325">MAFKTKLKVGGNEYNVLSCSYALKQETDATGRPSSVTRGGEIKVTIESTGGTELFEWQCSSFERRDGSIEFTKRDTDAKLKEVNFEEGYLTFYKEDFDASGTNPLTQTFTISAKKLSSGGGIHENEWPV</sequence>
<dbReference type="Pfam" id="PF17642">
    <property type="entry name" value="TssD"/>
    <property type="match status" value="1"/>
</dbReference>
<evidence type="ECO:0000313" key="2">
    <source>
        <dbReference type="EMBL" id="GAL80523.1"/>
    </source>
</evidence>
<reference evidence="4 5" key="1">
    <citation type="journal article" date="2014" name="Genome Announc.">
        <title>Draft Genome Sequences of Marine Flavobacterium Algibacter lectus Strains SS8 and NR4.</title>
        <authorList>
            <person name="Takatani N."/>
            <person name="Nakanishi M."/>
            <person name="Meirelles P."/>
            <person name="Mino S."/>
            <person name="Suda W."/>
            <person name="Oshima K."/>
            <person name="Hattori M."/>
            <person name="Ohkuma M."/>
            <person name="Hosokawa M."/>
            <person name="Miyashita K."/>
            <person name="Thompson F.L."/>
            <person name="Niwa A."/>
            <person name="Sawabe T."/>
            <person name="Sawabe T."/>
        </authorList>
    </citation>
    <scope>NUCLEOTIDE SEQUENCE [LARGE SCALE GENOMIC DNA]</scope>
    <source>
        <strain evidence="2">JCM 19274</strain>
        <strain evidence="1 5">JCM 19300</strain>
        <strain evidence="4">JCM19274</strain>
    </source>
</reference>
<dbReference type="Proteomes" id="UP000294824">
    <property type="component" value="Unassembled WGS sequence"/>
</dbReference>